<proteinExistence type="predicted"/>
<sequence>MKESSNESDSDDSFEYTSSSDEETNHIALAVSTPNFTSDLVHRANEGKSKFEVESDSGDDDL</sequence>
<organism evidence="2 3">
    <name type="scientific">Prunus armeniaca</name>
    <name type="common">Apricot</name>
    <name type="synonym">Armeniaca vulgaris</name>
    <dbReference type="NCBI Taxonomy" id="36596"/>
    <lineage>
        <taxon>Eukaryota</taxon>
        <taxon>Viridiplantae</taxon>
        <taxon>Streptophyta</taxon>
        <taxon>Embryophyta</taxon>
        <taxon>Tracheophyta</taxon>
        <taxon>Spermatophyta</taxon>
        <taxon>Magnoliopsida</taxon>
        <taxon>eudicotyledons</taxon>
        <taxon>Gunneridae</taxon>
        <taxon>Pentapetalae</taxon>
        <taxon>rosids</taxon>
        <taxon>fabids</taxon>
        <taxon>Rosales</taxon>
        <taxon>Rosaceae</taxon>
        <taxon>Amygdaloideae</taxon>
        <taxon>Amygdaleae</taxon>
        <taxon>Prunus</taxon>
    </lineage>
</organism>
<reference evidence="3" key="1">
    <citation type="journal article" date="2020" name="Genome Biol.">
        <title>Gamete binning: chromosome-level and haplotype-resolved genome assembly enabled by high-throughput single-cell sequencing of gamete genomes.</title>
        <authorList>
            <person name="Campoy J.A."/>
            <person name="Sun H."/>
            <person name="Goel M."/>
            <person name="Jiao W.-B."/>
            <person name="Folz-Donahue K."/>
            <person name="Wang N."/>
            <person name="Rubio M."/>
            <person name="Liu C."/>
            <person name="Kukat C."/>
            <person name="Ruiz D."/>
            <person name="Huettel B."/>
            <person name="Schneeberger K."/>
        </authorList>
    </citation>
    <scope>NUCLEOTIDE SEQUENCE [LARGE SCALE GENOMIC DNA]</scope>
    <source>
        <strain evidence="3">cv. Rojo Pasion</strain>
    </source>
</reference>
<feature type="compositionally biased region" description="Acidic residues" evidence="1">
    <location>
        <begin position="1"/>
        <end position="14"/>
    </location>
</feature>
<gene>
    <name evidence="2" type="ORF">ORAREDHAP_LOCUS49549</name>
</gene>
<dbReference type="Proteomes" id="UP000507245">
    <property type="component" value="Unassembled WGS sequence"/>
</dbReference>
<feature type="region of interest" description="Disordered" evidence="1">
    <location>
        <begin position="1"/>
        <end position="41"/>
    </location>
</feature>
<name>A0A6J5Y3D2_PRUAR</name>
<dbReference type="AlphaFoldDB" id="A0A6J5Y3D2"/>
<dbReference type="EMBL" id="CAEKKB010000008">
    <property type="protein sequence ID" value="CAB4320646.1"/>
    <property type="molecule type" value="Genomic_DNA"/>
</dbReference>
<keyword evidence="3" id="KW-1185">Reference proteome</keyword>
<protein>
    <submittedName>
        <fullName evidence="2">Uncharacterized protein</fullName>
    </submittedName>
</protein>
<accession>A0A6J5Y3D2</accession>
<evidence type="ECO:0000313" key="3">
    <source>
        <dbReference type="Proteomes" id="UP000507245"/>
    </source>
</evidence>
<evidence type="ECO:0000256" key="1">
    <source>
        <dbReference type="SAM" id="MobiDB-lite"/>
    </source>
</evidence>
<evidence type="ECO:0000313" key="2">
    <source>
        <dbReference type="EMBL" id="CAB4320646.1"/>
    </source>
</evidence>